<dbReference type="InterPro" id="IPR013766">
    <property type="entry name" value="Thioredoxin_domain"/>
</dbReference>
<dbReference type="CDD" id="cd02966">
    <property type="entry name" value="TlpA_like_family"/>
    <property type="match status" value="1"/>
</dbReference>
<keyword evidence="1" id="KW-0732">Signal</keyword>
<gene>
    <name evidence="3" type="ORF">H7U22_20465</name>
</gene>
<evidence type="ECO:0000313" key="4">
    <source>
        <dbReference type="Proteomes" id="UP000652755"/>
    </source>
</evidence>
<evidence type="ECO:0000313" key="3">
    <source>
        <dbReference type="EMBL" id="MBC6112804.1"/>
    </source>
</evidence>
<evidence type="ECO:0000259" key="2">
    <source>
        <dbReference type="PROSITE" id="PS51352"/>
    </source>
</evidence>
<dbReference type="InterPro" id="IPR050553">
    <property type="entry name" value="Thioredoxin_ResA/DsbE_sf"/>
</dbReference>
<dbReference type="PANTHER" id="PTHR42852">
    <property type="entry name" value="THIOL:DISULFIDE INTERCHANGE PROTEIN DSBE"/>
    <property type="match status" value="1"/>
</dbReference>
<dbReference type="InterPro" id="IPR036249">
    <property type="entry name" value="Thioredoxin-like_sf"/>
</dbReference>
<evidence type="ECO:0000256" key="1">
    <source>
        <dbReference type="SAM" id="SignalP"/>
    </source>
</evidence>
<dbReference type="RefSeq" id="WP_187073221.1">
    <property type="nucleotide sequence ID" value="NZ_JACRYL010000027.1"/>
</dbReference>
<dbReference type="InterPro" id="IPR000866">
    <property type="entry name" value="AhpC/TSA"/>
</dbReference>
<proteinExistence type="predicted"/>
<dbReference type="Gene3D" id="3.40.30.10">
    <property type="entry name" value="Glutaredoxin"/>
    <property type="match status" value="1"/>
</dbReference>
<feature type="signal peptide" evidence="1">
    <location>
        <begin position="1"/>
        <end position="20"/>
    </location>
</feature>
<sequence>MNKILSAIILTLILVNHTFAQRIPAKPQELKIGDTIPDITIGNIINYPAATIRLFDFKNKLLILDFWATWCASCITHFPKMYALQQSEIGKVEILLVNSKDTRDTEVGVTAFLNKRKSQYSFPCVVMDTALNKLFPHHSLPHYAIIKNNKVVAITDAESINHASIDHLLNDTTFSMFVKNDNIFDKAKPLFVDGNGGETPASIYRTMMTGQVRGLNGYFGFQKGKEGLITRVYAINQTLASLYIIANPSYGEFEKSRILYRAKNFELFPDDKNSDEDICKKQFTYECSFPPCDKVSALSIMRADLSRYFHLKIDSEYRDTLSYVLRLNNPKRIAIAPAELKAETNIDEVNNAPKFLNNLPVDYLRRELQEFYKIPFINETKLTDNIILTLPANLMDIAALTESLRKQGITLSREKRKVSFLTLTEKRIAD</sequence>
<feature type="domain" description="Thioredoxin" evidence="2">
    <location>
        <begin position="30"/>
        <end position="170"/>
    </location>
</feature>
<dbReference type="PANTHER" id="PTHR42852:SF13">
    <property type="entry name" value="PROTEIN DIPZ"/>
    <property type="match status" value="1"/>
</dbReference>
<comment type="caution">
    <text evidence="3">The sequence shown here is derived from an EMBL/GenBank/DDBJ whole genome shotgun (WGS) entry which is preliminary data.</text>
</comment>
<protein>
    <submittedName>
        <fullName evidence="3">TlpA family protein disulfide reductase</fullName>
    </submittedName>
</protein>
<dbReference type="PROSITE" id="PS51352">
    <property type="entry name" value="THIOREDOXIN_2"/>
    <property type="match status" value="1"/>
</dbReference>
<feature type="chain" id="PRO_5046578914" evidence="1">
    <location>
        <begin position="21"/>
        <end position="430"/>
    </location>
</feature>
<accession>A0ABR7KXF9</accession>
<keyword evidence="4" id="KW-1185">Reference proteome</keyword>
<dbReference type="EMBL" id="JACRYL010000027">
    <property type="protein sequence ID" value="MBC6112804.1"/>
    <property type="molecule type" value="Genomic_DNA"/>
</dbReference>
<name>A0ABR7KXF9_9SPHI</name>
<dbReference type="Pfam" id="PF00578">
    <property type="entry name" value="AhpC-TSA"/>
    <property type="match status" value="1"/>
</dbReference>
<dbReference type="SUPFAM" id="SSF52833">
    <property type="entry name" value="Thioredoxin-like"/>
    <property type="match status" value="1"/>
</dbReference>
<organism evidence="3 4">
    <name type="scientific">Pedobacter fastidiosus</name>
    <dbReference type="NCBI Taxonomy" id="2765361"/>
    <lineage>
        <taxon>Bacteria</taxon>
        <taxon>Pseudomonadati</taxon>
        <taxon>Bacteroidota</taxon>
        <taxon>Sphingobacteriia</taxon>
        <taxon>Sphingobacteriales</taxon>
        <taxon>Sphingobacteriaceae</taxon>
        <taxon>Pedobacter</taxon>
    </lineage>
</organism>
<reference evidence="3 4" key="1">
    <citation type="submission" date="2020-08" db="EMBL/GenBank/DDBJ databases">
        <authorList>
            <person name="Sun Q."/>
            <person name="Inoue M."/>
        </authorList>
    </citation>
    <scope>NUCLEOTIDE SEQUENCE [LARGE SCALE GENOMIC DNA]</scope>
    <source>
        <strain evidence="3 4">CCM 8938</strain>
    </source>
</reference>
<dbReference type="Proteomes" id="UP000652755">
    <property type="component" value="Unassembled WGS sequence"/>
</dbReference>